<dbReference type="InterPro" id="IPR017520">
    <property type="entry name" value="CHP03086"/>
</dbReference>
<dbReference type="EMBL" id="JADBEM010000001">
    <property type="protein sequence ID" value="MBE1613075.1"/>
    <property type="molecule type" value="Genomic_DNA"/>
</dbReference>
<accession>A0A927NDW3</accession>
<evidence type="ECO:0000313" key="2">
    <source>
        <dbReference type="EMBL" id="MBE1613075.1"/>
    </source>
</evidence>
<dbReference type="Proteomes" id="UP000638648">
    <property type="component" value="Unassembled WGS sequence"/>
</dbReference>
<feature type="domain" description="Mycothiol-dependent maleylpyruvate isomerase metal-binding" evidence="1">
    <location>
        <begin position="8"/>
        <end position="131"/>
    </location>
</feature>
<dbReference type="NCBIfam" id="TIGR03086">
    <property type="entry name" value="TIGR03086 family metal-binding protein"/>
    <property type="match status" value="1"/>
</dbReference>
<dbReference type="GO" id="GO:0046872">
    <property type="term" value="F:metal ion binding"/>
    <property type="evidence" value="ECO:0007669"/>
    <property type="project" value="InterPro"/>
</dbReference>
<protein>
    <submittedName>
        <fullName evidence="2">Uncharacterized protein (TIGR03086 family)</fullName>
    </submittedName>
</protein>
<dbReference type="InterPro" id="IPR034660">
    <property type="entry name" value="DinB/YfiT-like"/>
</dbReference>
<keyword evidence="3" id="KW-1185">Reference proteome</keyword>
<dbReference type="Pfam" id="PF11716">
    <property type="entry name" value="MDMPI_N"/>
    <property type="match status" value="1"/>
</dbReference>
<organism evidence="2 3">
    <name type="scientific">Actinopolymorpha pittospori</name>
    <dbReference type="NCBI Taxonomy" id="648752"/>
    <lineage>
        <taxon>Bacteria</taxon>
        <taxon>Bacillati</taxon>
        <taxon>Actinomycetota</taxon>
        <taxon>Actinomycetes</taxon>
        <taxon>Propionibacteriales</taxon>
        <taxon>Actinopolymorphaceae</taxon>
        <taxon>Actinopolymorpha</taxon>
    </lineage>
</organism>
<comment type="caution">
    <text evidence="2">The sequence shown here is derived from an EMBL/GenBank/DDBJ whole genome shotgun (WGS) entry which is preliminary data.</text>
</comment>
<dbReference type="SUPFAM" id="SSF109854">
    <property type="entry name" value="DinB/YfiT-like putative metalloenzymes"/>
    <property type="match status" value="1"/>
</dbReference>
<dbReference type="NCBIfam" id="TIGR03083">
    <property type="entry name" value="maleylpyruvate isomerase family mycothiol-dependent enzyme"/>
    <property type="match status" value="1"/>
</dbReference>
<dbReference type="Gene3D" id="1.20.120.450">
    <property type="entry name" value="dinb family like domain"/>
    <property type="match status" value="1"/>
</dbReference>
<sequence length="198" mass="20917">MDLVDLNRRAVDRCVELVAGVDAAALERPTPCAGWTLGDLLAHMIAQHRGFAAAADGNGRDRAAWEVRPLGPDPAVDYEAAARGVQASFGADGVLDRECWLPEFSEDSPFPGRMALTFHLVDYVVHGWDVAASLGVEADFAADLVAAAQRIAEQVPTGSVREEPGAAFGPALPAEPTASPMDALLLHLGRNPSWPKVG</sequence>
<evidence type="ECO:0000259" key="1">
    <source>
        <dbReference type="Pfam" id="PF11716"/>
    </source>
</evidence>
<dbReference type="InterPro" id="IPR024344">
    <property type="entry name" value="MDMPI_metal-binding"/>
</dbReference>
<dbReference type="AlphaFoldDB" id="A0A927NDW3"/>
<gene>
    <name evidence="2" type="ORF">HEB94_009923</name>
</gene>
<dbReference type="RefSeq" id="WP_192756002.1">
    <property type="nucleotide sequence ID" value="NZ_BAABJL010000128.1"/>
</dbReference>
<evidence type="ECO:0000313" key="3">
    <source>
        <dbReference type="Proteomes" id="UP000638648"/>
    </source>
</evidence>
<proteinExistence type="predicted"/>
<reference evidence="2" key="1">
    <citation type="submission" date="2020-10" db="EMBL/GenBank/DDBJ databases">
        <title>Sequencing the genomes of 1000 actinobacteria strains.</title>
        <authorList>
            <person name="Klenk H.-P."/>
        </authorList>
    </citation>
    <scope>NUCLEOTIDE SEQUENCE</scope>
    <source>
        <strain evidence="2">DSM 45354</strain>
    </source>
</reference>
<name>A0A927NDW3_9ACTN</name>
<dbReference type="InterPro" id="IPR017517">
    <property type="entry name" value="Maleyloyr_isom"/>
</dbReference>